<evidence type="ECO:0000313" key="4">
    <source>
        <dbReference type="Proteomes" id="UP000003165"/>
    </source>
</evidence>
<sequence length="143" mass="16153">MKLDDVTELLPESIQEIAHLIGYPAALALVTTFGGTTLAVAMAVTDKGVANFQYLAEAIGQREAEILTRHYGGDVLYIPRCYTALQELRDRELCRRFDELNAEHSANWTVQQLALHYKLADRTVWRILKRPSRLAVPEQPALF</sequence>
<dbReference type="InterPro" id="IPR009057">
    <property type="entry name" value="Homeodomain-like_sf"/>
</dbReference>
<gene>
    <name evidence="3" type="ORF">FuraDRAFT_1736</name>
</gene>
<evidence type="ECO:0000313" key="3">
    <source>
        <dbReference type="EMBL" id="EEG08976.1"/>
    </source>
</evidence>
<accession>B9Z323</accession>
<keyword evidence="1" id="KW-0812">Transmembrane</keyword>
<comment type="caution">
    <text evidence="3">The sequence shown here is derived from an EMBL/GenBank/DDBJ whole genome shotgun (WGS) entry which is preliminary data.</text>
</comment>
<reference evidence="3 4" key="1">
    <citation type="submission" date="2009-02" db="EMBL/GenBank/DDBJ databases">
        <title>Sequencing of the draft genome and assembly of Lutiella nitroferrum 2002.</title>
        <authorList>
            <consortium name="US DOE Joint Genome Institute (JGI-PGF)"/>
            <person name="Lucas S."/>
            <person name="Copeland A."/>
            <person name="Lapidus A."/>
            <person name="Glavina del Rio T."/>
            <person name="Tice H."/>
            <person name="Bruce D."/>
            <person name="Goodwin L."/>
            <person name="Pitluck S."/>
            <person name="Larimer F."/>
            <person name="Land M.L."/>
            <person name="Hauser L."/>
            <person name="Coates J.D."/>
        </authorList>
    </citation>
    <scope>NUCLEOTIDE SEQUENCE [LARGE SCALE GENOMIC DNA]</scope>
    <source>
        <strain evidence="3 4">2002</strain>
    </source>
</reference>
<evidence type="ECO:0000256" key="1">
    <source>
        <dbReference type="SAM" id="Phobius"/>
    </source>
</evidence>
<proteinExistence type="predicted"/>
<dbReference type="Gene3D" id="1.10.10.60">
    <property type="entry name" value="Homeodomain-like"/>
    <property type="match status" value="1"/>
</dbReference>
<dbReference type="eggNOG" id="COG5566">
    <property type="taxonomic scope" value="Bacteria"/>
</dbReference>
<dbReference type="RefSeq" id="WP_008953756.1">
    <property type="nucleotide sequence ID" value="NZ_ACIS01000004.1"/>
</dbReference>
<dbReference type="Proteomes" id="UP000003165">
    <property type="component" value="Unassembled WGS sequence"/>
</dbReference>
<keyword evidence="1" id="KW-0472">Membrane</keyword>
<dbReference type="SUPFAM" id="SSF46689">
    <property type="entry name" value="Homeodomain-like"/>
    <property type="match status" value="1"/>
</dbReference>
<evidence type="ECO:0000259" key="2">
    <source>
        <dbReference type="Pfam" id="PF08765"/>
    </source>
</evidence>
<dbReference type="InterPro" id="IPR014875">
    <property type="entry name" value="Mor_transcription_activator"/>
</dbReference>
<organism evidence="3 4">
    <name type="scientific">Pseudogulbenkiania ferrooxidans 2002</name>
    <dbReference type="NCBI Taxonomy" id="279714"/>
    <lineage>
        <taxon>Bacteria</taxon>
        <taxon>Pseudomonadati</taxon>
        <taxon>Pseudomonadota</taxon>
        <taxon>Betaproteobacteria</taxon>
        <taxon>Neisseriales</taxon>
        <taxon>Chromobacteriaceae</taxon>
        <taxon>Pseudogulbenkiania</taxon>
    </lineage>
</organism>
<feature type="domain" description="Mor transcription activator" evidence="2">
    <location>
        <begin position="39"/>
        <end position="136"/>
    </location>
</feature>
<name>B9Z323_9NEIS</name>
<dbReference type="EMBL" id="ACIS01000004">
    <property type="protein sequence ID" value="EEG08976.1"/>
    <property type="molecule type" value="Genomic_DNA"/>
</dbReference>
<keyword evidence="1" id="KW-1133">Transmembrane helix</keyword>
<dbReference type="AlphaFoldDB" id="B9Z323"/>
<feature type="transmembrane region" description="Helical" evidence="1">
    <location>
        <begin position="20"/>
        <end position="44"/>
    </location>
</feature>
<protein>
    <submittedName>
        <fullName evidence="3">Mor transcription activator domain protein</fullName>
    </submittedName>
</protein>
<dbReference type="Pfam" id="PF08765">
    <property type="entry name" value="Mor"/>
    <property type="match status" value="1"/>
</dbReference>
<keyword evidence="4" id="KW-1185">Reference proteome</keyword>